<dbReference type="Pfam" id="PF13424">
    <property type="entry name" value="TPR_12"/>
    <property type="match status" value="1"/>
</dbReference>
<comment type="caution">
    <text evidence="1">The sequence shown here is derived from an EMBL/GenBank/DDBJ whole genome shotgun (WGS) entry which is preliminary data.</text>
</comment>
<name>A0A523UND0_UNCT6</name>
<evidence type="ECO:0000313" key="1">
    <source>
        <dbReference type="EMBL" id="TET44037.1"/>
    </source>
</evidence>
<proteinExistence type="predicted"/>
<dbReference type="AlphaFoldDB" id="A0A523UND0"/>
<dbReference type="SUPFAM" id="SSF48452">
    <property type="entry name" value="TPR-like"/>
    <property type="match status" value="1"/>
</dbReference>
<sequence>MSPVEHPVDESNDSYNRIRQKFVGLLEGLSGAPSECLGCLFLNIGATLHSLGSLRLALEVWTRALEYSIQGENRKREGECRFYTGIALYALGHTRRAVIRLREALEVFQSICYEDGIRSCYKTLRTMHSSLGDLDEADEANDEPVKYI</sequence>
<dbReference type="Gene3D" id="1.25.40.10">
    <property type="entry name" value="Tetratricopeptide repeat domain"/>
    <property type="match status" value="1"/>
</dbReference>
<reference evidence="1 2" key="1">
    <citation type="submission" date="2019-03" db="EMBL/GenBank/DDBJ databases">
        <title>Metabolic potential of uncultured bacteria and archaea associated with petroleum seepage in deep-sea sediments.</title>
        <authorList>
            <person name="Dong X."/>
            <person name="Hubert C."/>
        </authorList>
    </citation>
    <scope>NUCLEOTIDE SEQUENCE [LARGE SCALE GENOMIC DNA]</scope>
    <source>
        <strain evidence="1">E44_bin18</strain>
    </source>
</reference>
<dbReference type="EMBL" id="SOJN01000141">
    <property type="protein sequence ID" value="TET44037.1"/>
    <property type="molecule type" value="Genomic_DNA"/>
</dbReference>
<accession>A0A523UND0</accession>
<dbReference type="Proteomes" id="UP000315525">
    <property type="component" value="Unassembled WGS sequence"/>
</dbReference>
<dbReference type="InterPro" id="IPR011990">
    <property type="entry name" value="TPR-like_helical_dom_sf"/>
</dbReference>
<organism evidence="1 2">
    <name type="scientific">candidate division TA06 bacterium</name>
    <dbReference type="NCBI Taxonomy" id="2250710"/>
    <lineage>
        <taxon>Bacteria</taxon>
        <taxon>Bacteria division TA06</taxon>
    </lineage>
</organism>
<gene>
    <name evidence="1" type="ORF">E3J62_11405</name>
</gene>
<evidence type="ECO:0000313" key="2">
    <source>
        <dbReference type="Proteomes" id="UP000315525"/>
    </source>
</evidence>
<protein>
    <submittedName>
        <fullName evidence="1">Tetratricopeptide repeat protein</fullName>
    </submittedName>
</protein>